<dbReference type="EMBL" id="QYTV02000001">
    <property type="protein sequence ID" value="RST77085.1"/>
    <property type="molecule type" value="Genomic_DNA"/>
</dbReference>
<dbReference type="Proteomes" id="UP000287156">
    <property type="component" value="Unassembled WGS sequence"/>
</dbReference>
<dbReference type="InterPro" id="IPR051922">
    <property type="entry name" value="Bact_Sporulation_Assoc"/>
</dbReference>
<dbReference type="InterPro" id="IPR013486">
    <property type="entry name" value="SpoIID/LytB"/>
</dbReference>
<protein>
    <submittedName>
        <fullName evidence="3">Stage II sporulation protein D</fullName>
    </submittedName>
</protein>
<evidence type="ECO:0000313" key="3">
    <source>
        <dbReference type="EMBL" id="RST77085.1"/>
    </source>
</evidence>
<feature type="transmembrane region" description="Helical" evidence="1">
    <location>
        <begin position="7"/>
        <end position="29"/>
    </location>
</feature>
<reference evidence="3" key="1">
    <citation type="submission" date="2018-12" db="EMBL/GenBank/DDBJ databases">
        <authorList>
            <person name="Sun L."/>
            <person name="Chen Z."/>
        </authorList>
    </citation>
    <scope>NUCLEOTIDE SEQUENCE [LARGE SCALE GENOMIC DNA]</scope>
    <source>
        <strain evidence="3">3-2-2</strain>
    </source>
</reference>
<evidence type="ECO:0000256" key="1">
    <source>
        <dbReference type="SAM" id="Phobius"/>
    </source>
</evidence>
<dbReference type="PANTHER" id="PTHR30032">
    <property type="entry name" value="N-ACETYLMURAMOYL-L-ALANINE AMIDASE-RELATED"/>
    <property type="match status" value="1"/>
</dbReference>
<keyword evidence="1" id="KW-0812">Transmembrane</keyword>
<dbReference type="GO" id="GO:0030288">
    <property type="term" value="C:outer membrane-bounded periplasmic space"/>
    <property type="evidence" value="ECO:0007669"/>
    <property type="project" value="TreeGrafter"/>
</dbReference>
<organism evidence="3 4">
    <name type="scientific">Siminovitchia acidinfaciens</name>
    <dbReference type="NCBI Taxonomy" id="2321395"/>
    <lineage>
        <taxon>Bacteria</taxon>
        <taxon>Bacillati</taxon>
        <taxon>Bacillota</taxon>
        <taxon>Bacilli</taxon>
        <taxon>Bacillales</taxon>
        <taxon>Bacillaceae</taxon>
        <taxon>Siminovitchia</taxon>
    </lineage>
</organism>
<dbReference type="AlphaFoldDB" id="A0A429Y6R4"/>
<evidence type="ECO:0000259" key="2">
    <source>
        <dbReference type="Pfam" id="PF08486"/>
    </source>
</evidence>
<gene>
    <name evidence="3" type="primary">spoIID</name>
    <name evidence="3" type="ORF">D4T97_000880</name>
</gene>
<dbReference type="InterPro" id="IPR014225">
    <property type="entry name" value="Spore_II_D_firmicutes"/>
</dbReference>
<keyword evidence="1" id="KW-1133">Transmembrane helix</keyword>
<dbReference type="RefSeq" id="WP_126046742.1">
    <property type="nucleotide sequence ID" value="NZ_QYTV02000001.1"/>
</dbReference>
<comment type="caution">
    <text evidence="3">The sequence shown here is derived from an EMBL/GenBank/DDBJ whole genome shotgun (WGS) entry which is preliminary data.</text>
</comment>
<accession>A0A429Y6R4</accession>
<keyword evidence="4" id="KW-1185">Reference proteome</keyword>
<dbReference type="OrthoDB" id="9794671at2"/>
<proteinExistence type="predicted"/>
<dbReference type="Pfam" id="PF08486">
    <property type="entry name" value="SpoIID"/>
    <property type="match status" value="1"/>
</dbReference>
<dbReference type="NCBIfam" id="TIGR02870">
    <property type="entry name" value="spore_II_D"/>
    <property type="match status" value="1"/>
</dbReference>
<sequence>MKQLKPLLFITTLLIAISFLVPSLLVLPFSKEKAIIELDERTAELPPKVKENQPSAEVAVYRTAAQTVEKLPLEEYVIGVVASEMPADFEEEALKAQALTARTYIVNNLLNPEGGQLPQNADVTDTVNHQVYKNKKELKLQWDKDYDWMMKKITEAVKATEGEILTYNNKPITASFFSTSNGYTENAEDYWNNPVPYLKSVESPWDSQSPKFNDRKVISVKEFQQKLNVNIENANDIGTVTARTSGKKVAAVTIGGKSFSGREVREKLDLKSTDFTWEKKGKSIIITTKGYGHGVGMSQYGANGMAKEGKNYDDIVSHYYQGITISNASQFFDKRVASTQ</sequence>
<dbReference type="InterPro" id="IPR013693">
    <property type="entry name" value="SpoIID/LytB_N"/>
</dbReference>
<evidence type="ECO:0000313" key="4">
    <source>
        <dbReference type="Proteomes" id="UP000287156"/>
    </source>
</evidence>
<feature type="domain" description="Sporulation stage II protein D amidase enhancer LytB N-terminal" evidence="2">
    <location>
        <begin position="62"/>
        <end position="167"/>
    </location>
</feature>
<keyword evidence="1" id="KW-0472">Membrane</keyword>
<dbReference type="GO" id="GO:0030435">
    <property type="term" value="P:sporulation resulting in formation of a cellular spore"/>
    <property type="evidence" value="ECO:0007669"/>
    <property type="project" value="InterPro"/>
</dbReference>
<name>A0A429Y6R4_9BACI</name>
<dbReference type="NCBIfam" id="TIGR02669">
    <property type="entry name" value="SpoIID_LytB"/>
    <property type="match status" value="1"/>
</dbReference>
<dbReference type="PANTHER" id="PTHR30032:SF4">
    <property type="entry name" value="AMIDASE ENHANCER"/>
    <property type="match status" value="1"/>
</dbReference>